<evidence type="ECO:0000256" key="2">
    <source>
        <dbReference type="SAM" id="SignalP"/>
    </source>
</evidence>
<feature type="region of interest" description="Disordered" evidence="1">
    <location>
        <begin position="589"/>
        <end position="616"/>
    </location>
</feature>
<name>A0A024TTA0_9STRA</name>
<feature type="signal peptide" evidence="2">
    <location>
        <begin position="1"/>
        <end position="26"/>
    </location>
</feature>
<dbReference type="GO" id="GO:0008374">
    <property type="term" value="F:O-acyltransferase activity"/>
    <property type="evidence" value="ECO:0007669"/>
    <property type="project" value="InterPro"/>
</dbReference>
<organism evidence="3">
    <name type="scientific">Aphanomyces invadans</name>
    <dbReference type="NCBI Taxonomy" id="157072"/>
    <lineage>
        <taxon>Eukaryota</taxon>
        <taxon>Sar</taxon>
        <taxon>Stramenopiles</taxon>
        <taxon>Oomycota</taxon>
        <taxon>Saprolegniomycetes</taxon>
        <taxon>Saprolegniales</taxon>
        <taxon>Verrucalvaceae</taxon>
        <taxon>Aphanomyces</taxon>
    </lineage>
</organism>
<evidence type="ECO:0000313" key="3">
    <source>
        <dbReference type="EMBL" id="ETV96537.1"/>
    </source>
</evidence>
<dbReference type="PANTHER" id="PTHR11440">
    <property type="entry name" value="LECITHIN-CHOLESTEROL ACYLTRANSFERASE-RELATED"/>
    <property type="match status" value="1"/>
</dbReference>
<dbReference type="Pfam" id="PF02450">
    <property type="entry name" value="LCAT"/>
    <property type="match status" value="1"/>
</dbReference>
<sequence>MMYVGGGGGVGLVVAALLHFVAATQSHDTAVLPVLLIPGYASTQLHAWRSERCSGLGHDVAVGDRVWINLAHLIGQKECWLKCMSLRLEDQGDVSCKLRAGEGISSIAELAPGLVTGPMSIVWRNVIEALTDHFDLGPHQLMVASYDWRLPPSKLQERDHYFYTLQQKIEDAVVQNKSPGIVVLAHSLGNNVFRYFLEWLRRQFDSPAAYQTWLDSHIASYFAVGAPFLGSAESIESLTSGSSVTLPLGRESLRQLQVTFGSMQWMLPFPRAPDDPKANETLITVRFLTKAEAYTTENFTLADITNGRFHRAMQTADPRFHDLAYLYDQYYTNDPVLNPHSPWERPPIKSVYIVYGTGLPVSPFLRYEHSSSIGRWELTSVMGEGPDPTTCFKTGDGTVGYDSLSWGHTWLGQKGDSIRVTRIPQAPFFTDDDVSTTHSTRLEYSSYTHDQPQHGGVCVAPSKQPQNATSTGGRRGFLSDMMWSGEPDPSITFYEYTDTRTHTSVWELDRVQHREILSHPAFLRELKHELQQAFATGRAHASKSFRPPHHDSDCYWNYLGAQCAYSEYCQYDYKFGDVTLDQSCRIKTTNTGGPTETNDRGPQDAHQGVYPPTGPQSLMGEPLFKHILSDYTSQCGTHKAHDRMAP</sequence>
<gene>
    <name evidence="3" type="ORF">H310_10248</name>
</gene>
<dbReference type="RefSeq" id="XP_008874800.1">
    <property type="nucleotide sequence ID" value="XM_008876578.1"/>
</dbReference>
<protein>
    <submittedName>
        <fullName evidence="3">Uncharacterized protein</fullName>
    </submittedName>
</protein>
<dbReference type="EMBL" id="KI913976">
    <property type="protein sequence ID" value="ETV96537.1"/>
    <property type="molecule type" value="Genomic_DNA"/>
</dbReference>
<dbReference type="InterPro" id="IPR003386">
    <property type="entry name" value="LACT/PDAT_acylTrfase"/>
</dbReference>
<accession>A0A024TTA0</accession>
<reference evidence="3" key="1">
    <citation type="submission" date="2013-12" db="EMBL/GenBank/DDBJ databases">
        <title>The Genome Sequence of Aphanomyces invadans NJM9701.</title>
        <authorList>
            <consortium name="The Broad Institute Genomics Platform"/>
            <person name="Russ C."/>
            <person name="Tyler B."/>
            <person name="van West P."/>
            <person name="Dieguez-Uribeondo J."/>
            <person name="Young S.K."/>
            <person name="Zeng Q."/>
            <person name="Gargeya S."/>
            <person name="Fitzgerald M."/>
            <person name="Abouelleil A."/>
            <person name="Alvarado L."/>
            <person name="Chapman S.B."/>
            <person name="Gainer-Dewar J."/>
            <person name="Goldberg J."/>
            <person name="Griggs A."/>
            <person name="Gujja S."/>
            <person name="Hansen M."/>
            <person name="Howarth C."/>
            <person name="Imamovic A."/>
            <person name="Ireland A."/>
            <person name="Larimer J."/>
            <person name="McCowan C."/>
            <person name="Murphy C."/>
            <person name="Pearson M."/>
            <person name="Poon T.W."/>
            <person name="Priest M."/>
            <person name="Roberts A."/>
            <person name="Saif S."/>
            <person name="Shea T."/>
            <person name="Sykes S."/>
            <person name="Wortman J."/>
            <person name="Nusbaum C."/>
            <person name="Birren B."/>
        </authorList>
    </citation>
    <scope>NUCLEOTIDE SEQUENCE [LARGE SCALE GENOMIC DNA]</scope>
    <source>
        <strain evidence="3">NJM9701</strain>
    </source>
</reference>
<proteinExistence type="predicted"/>
<dbReference type="GO" id="GO:0006629">
    <property type="term" value="P:lipid metabolic process"/>
    <property type="evidence" value="ECO:0007669"/>
    <property type="project" value="InterPro"/>
</dbReference>
<feature type="chain" id="PRO_5001537696" evidence="2">
    <location>
        <begin position="27"/>
        <end position="646"/>
    </location>
</feature>
<dbReference type="Gene3D" id="3.40.50.1820">
    <property type="entry name" value="alpha/beta hydrolase"/>
    <property type="match status" value="1"/>
</dbReference>
<dbReference type="AlphaFoldDB" id="A0A024TTA0"/>
<dbReference type="OrthoDB" id="190846at2759"/>
<dbReference type="STRING" id="157072.A0A024TTA0"/>
<dbReference type="SUPFAM" id="SSF53474">
    <property type="entry name" value="alpha/beta-Hydrolases"/>
    <property type="match status" value="1"/>
</dbReference>
<dbReference type="eggNOG" id="KOG2369">
    <property type="taxonomic scope" value="Eukaryota"/>
</dbReference>
<dbReference type="InterPro" id="IPR029058">
    <property type="entry name" value="AB_hydrolase_fold"/>
</dbReference>
<evidence type="ECO:0000256" key="1">
    <source>
        <dbReference type="SAM" id="MobiDB-lite"/>
    </source>
</evidence>
<dbReference type="GeneID" id="20087298"/>
<keyword evidence="2" id="KW-0732">Signal</keyword>
<dbReference type="VEuPathDB" id="FungiDB:H310_10248"/>